<evidence type="ECO:0000256" key="3">
    <source>
        <dbReference type="ARBA" id="ARBA00022989"/>
    </source>
</evidence>
<gene>
    <name evidence="9" type="ORF">COLO4_30503</name>
</gene>
<name>A0A1R3H867_9ROSI</name>
<evidence type="ECO:0000256" key="5">
    <source>
        <dbReference type="SAM" id="Phobius"/>
    </source>
</evidence>
<dbReference type="InterPro" id="IPR027417">
    <property type="entry name" value="P-loop_NTPase"/>
</dbReference>
<protein>
    <submittedName>
        <fullName evidence="9">ABC-2 type transporter</fullName>
    </submittedName>
</protein>
<feature type="domain" description="ABC-2 type transporter transmembrane" evidence="6">
    <location>
        <begin position="265"/>
        <end position="435"/>
    </location>
</feature>
<sequence>MEDVLGGAMRLSRGNIGNSSRAHEEEEEALRWAAIEKLPTYDRLRTSIINSFVDSHSDDSNNQKIGPREVDVRKLDMDDRQNFINALFKVAEEDNDKFLNRFRNRIDKVGIQLPTVEVRFEHLNIEAHTYIGSRALPTLPNVARNIAESALGFVGIRLSKPTKLNILKNVSGIIKPCRMTLLLGPPASGKTTLLLALAGKLDPSLKREKSAGILPETEVDLFMKATAIEGVESSLATDYILKSKLRISNATFAGYFQKGSGTILVFLRTRMHDRDVEDGMLYNGALLFALVTNMFNGYTEVSLMIARLPVFFKQRDLLLYPAWAFTIPLLLTKIPITIFDSVAWMAVTYYTIGFSTEADKFLHKLLAVFMIQLVSASLFRLISGVGRTMVVSNIGGMFALLLVILLGAQIPKWWKWGYWCSPMTYGYDALAINTFYSPMWMDRLAFDNVTILAEALLEHLAVYRDKNLYWIAIGALLGFILLFNVLFTLALTYLNAPSSHQAAVLEDASNEMDSNTEMAIQGIDSPFNSNTRNRNANSTREVAKKGMLLPFTPLVLSLNKVNYYVDMPAVRYHFAFFTLH</sequence>
<comment type="subcellular location">
    <subcellularLocation>
        <location evidence="1">Membrane</location>
        <topology evidence="1">Multi-pass membrane protein</topology>
    </subcellularLocation>
</comment>
<feature type="transmembrane region" description="Helical" evidence="5">
    <location>
        <begin position="468"/>
        <end position="494"/>
    </location>
</feature>
<organism evidence="9 10">
    <name type="scientific">Corchorus olitorius</name>
    <dbReference type="NCBI Taxonomy" id="93759"/>
    <lineage>
        <taxon>Eukaryota</taxon>
        <taxon>Viridiplantae</taxon>
        <taxon>Streptophyta</taxon>
        <taxon>Embryophyta</taxon>
        <taxon>Tracheophyta</taxon>
        <taxon>Spermatophyta</taxon>
        <taxon>Magnoliopsida</taxon>
        <taxon>eudicotyledons</taxon>
        <taxon>Gunneridae</taxon>
        <taxon>Pentapetalae</taxon>
        <taxon>rosids</taxon>
        <taxon>malvids</taxon>
        <taxon>Malvales</taxon>
        <taxon>Malvaceae</taxon>
        <taxon>Grewioideae</taxon>
        <taxon>Apeibeae</taxon>
        <taxon>Corchorus</taxon>
    </lineage>
</organism>
<feature type="transmembrane region" description="Helical" evidence="5">
    <location>
        <begin position="365"/>
        <end position="383"/>
    </location>
</feature>
<dbReference type="SUPFAM" id="SSF52540">
    <property type="entry name" value="P-loop containing nucleoside triphosphate hydrolases"/>
    <property type="match status" value="2"/>
</dbReference>
<dbReference type="Gene3D" id="3.40.50.300">
    <property type="entry name" value="P-loop containing nucleotide triphosphate hydrolases"/>
    <property type="match status" value="1"/>
</dbReference>
<evidence type="ECO:0000256" key="2">
    <source>
        <dbReference type="ARBA" id="ARBA00022692"/>
    </source>
</evidence>
<dbReference type="InterPro" id="IPR013581">
    <property type="entry name" value="PDR_assoc"/>
</dbReference>
<feature type="transmembrane region" description="Helical" evidence="5">
    <location>
        <begin position="390"/>
        <end position="410"/>
    </location>
</feature>
<dbReference type="Pfam" id="PF08370">
    <property type="entry name" value="PDR_assoc"/>
    <property type="match status" value="1"/>
</dbReference>
<dbReference type="InterPro" id="IPR029481">
    <property type="entry name" value="ABC_trans_N"/>
</dbReference>
<dbReference type="AlphaFoldDB" id="A0A1R3H867"/>
<keyword evidence="4 5" id="KW-0472">Membrane</keyword>
<dbReference type="Proteomes" id="UP000187203">
    <property type="component" value="Unassembled WGS sequence"/>
</dbReference>
<dbReference type="GO" id="GO:0016020">
    <property type="term" value="C:membrane"/>
    <property type="evidence" value="ECO:0007669"/>
    <property type="project" value="UniProtKB-SubCell"/>
</dbReference>
<evidence type="ECO:0000259" key="6">
    <source>
        <dbReference type="Pfam" id="PF01061"/>
    </source>
</evidence>
<evidence type="ECO:0000256" key="4">
    <source>
        <dbReference type="ARBA" id="ARBA00023136"/>
    </source>
</evidence>
<feature type="domain" description="Pleiotropic ABC efflux transporter N-terminal" evidence="8">
    <location>
        <begin position="92"/>
        <end position="142"/>
    </location>
</feature>
<accession>A0A1R3H867</accession>
<evidence type="ECO:0000259" key="7">
    <source>
        <dbReference type="Pfam" id="PF08370"/>
    </source>
</evidence>
<comment type="caution">
    <text evidence="9">The sequence shown here is derived from an EMBL/GenBank/DDBJ whole genome shotgun (WGS) entry which is preliminary data.</text>
</comment>
<dbReference type="InterPro" id="IPR013525">
    <property type="entry name" value="ABC2_TM"/>
</dbReference>
<dbReference type="Pfam" id="PF14510">
    <property type="entry name" value="ABC_trans_N"/>
    <property type="match status" value="1"/>
</dbReference>
<keyword evidence="3 5" id="KW-1133">Transmembrane helix</keyword>
<feature type="domain" description="Plant PDR ABC transporter associated" evidence="7">
    <location>
        <begin position="440"/>
        <end position="504"/>
    </location>
</feature>
<evidence type="ECO:0000313" key="9">
    <source>
        <dbReference type="EMBL" id="OMO66548.1"/>
    </source>
</evidence>
<dbReference type="Pfam" id="PF01061">
    <property type="entry name" value="ABC2_membrane"/>
    <property type="match status" value="1"/>
</dbReference>
<dbReference type="GO" id="GO:0140359">
    <property type="term" value="F:ABC-type transporter activity"/>
    <property type="evidence" value="ECO:0007669"/>
    <property type="project" value="InterPro"/>
</dbReference>
<evidence type="ECO:0000256" key="1">
    <source>
        <dbReference type="ARBA" id="ARBA00004141"/>
    </source>
</evidence>
<evidence type="ECO:0000313" key="10">
    <source>
        <dbReference type="Proteomes" id="UP000187203"/>
    </source>
</evidence>
<keyword evidence="10" id="KW-1185">Reference proteome</keyword>
<dbReference type="PANTHER" id="PTHR48040">
    <property type="entry name" value="PLEIOTROPIC DRUG RESISTANCE PROTEIN 1-LIKE ISOFORM X1"/>
    <property type="match status" value="1"/>
</dbReference>
<feature type="transmembrane region" description="Helical" evidence="5">
    <location>
        <begin position="280"/>
        <end position="298"/>
    </location>
</feature>
<dbReference type="PANTHER" id="PTHR48040:SF28">
    <property type="entry name" value="ABC TRANSPORTER G FAMILY MEMBER 39-LIKE"/>
    <property type="match status" value="1"/>
</dbReference>
<dbReference type="EMBL" id="AWUE01020742">
    <property type="protein sequence ID" value="OMO66548.1"/>
    <property type="molecule type" value="Genomic_DNA"/>
</dbReference>
<dbReference type="OrthoDB" id="66620at2759"/>
<feature type="transmembrane region" description="Helical" evidence="5">
    <location>
        <begin position="318"/>
        <end position="345"/>
    </location>
</feature>
<evidence type="ECO:0000259" key="8">
    <source>
        <dbReference type="Pfam" id="PF14510"/>
    </source>
</evidence>
<reference evidence="10" key="1">
    <citation type="submission" date="2013-09" db="EMBL/GenBank/DDBJ databases">
        <title>Corchorus olitorius genome sequencing.</title>
        <authorList>
            <person name="Alam M."/>
            <person name="Haque M.S."/>
            <person name="Islam M.S."/>
            <person name="Emdad E.M."/>
            <person name="Islam M.M."/>
            <person name="Ahmed B."/>
            <person name="Halim A."/>
            <person name="Hossen Q.M.M."/>
            <person name="Hossain M.Z."/>
            <person name="Ahmed R."/>
            <person name="Khan M.M."/>
            <person name="Islam R."/>
            <person name="Rashid M.M."/>
            <person name="Khan S.A."/>
            <person name="Rahman M.S."/>
            <person name="Alam M."/>
            <person name="Yahiya A.S."/>
            <person name="Khan M.S."/>
            <person name="Azam M.S."/>
            <person name="Haque T."/>
            <person name="Lashkar M.Z.H."/>
            <person name="Akhand A.I."/>
            <person name="Morshed G."/>
            <person name="Roy S."/>
            <person name="Uddin K.S."/>
            <person name="Rabeya T."/>
            <person name="Hossain A.S."/>
            <person name="Chowdhury A."/>
            <person name="Snigdha A.R."/>
            <person name="Mortoza M.S."/>
            <person name="Matin S.A."/>
            <person name="Hoque S.M.E."/>
            <person name="Islam M.K."/>
            <person name="Roy D.K."/>
            <person name="Haider R."/>
            <person name="Moosa M.M."/>
            <person name="Elias S.M."/>
            <person name="Hasan A.M."/>
            <person name="Jahan S."/>
            <person name="Shafiuddin M."/>
            <person name="Mahmood N."/>
            <person name="Shommy N.S."/>
        </authorList>
    </citation>
    <scope>NUCLEOTIDE SEQUENCE [LARGE SCALE GENOMIC DNA]</scope>
    <source>
        <strain evidence="10">cv. O-4</strain>
    </source>
</reference>
<dbReference type="STRING" id="93759.A0A1R3H867"/>
<keyword evidence="2 5" id="KW-0812">Transmembrane</keyword>
<proteinExistence type="predicted"/>